<evidence type="ECO:0000259" key="1">
    <source>
        <dbReference type="SMART" id="SM00731"/>
    </source>
</evidence>
<name>A0ABY5KV05_9CELL</name>
<dbReference type="EMBL" id="CP101988">
    <property type="protein sequence ID" value="UUI74372.1"/>
    <property type="molecule type" value="Genomic_DNA"/>
</dbReference>
<dbReference type="RefSeq" id="WP_227569569.1">
    <property type="nucleotide sequence ID" value="NZ_CP101988.1"/>
</dbReference>
<sequence>MDLDDARSLALGLMAEHGLRGWTLVLDRAKTRAGVCRAGRREIGLSRALTALHPPEQVRDTVLHEIAHALVGPGHGHDAVWRATAVRIGGTGQRCVPADSPKVEGPWVGVCPAGHRTSAHRRPVRVRTCPVCSPTLDLAALYTWTLRGAPAEMHPAYLAELAHARSVAERSVTVAAPSGARALAAGDRVRLLGGGRYAGLVGVIEKRGRTRYTVRTRRGLVSAPFPLVAPEAGRARAHGSVT</sequence>
<gene>
    <name evidence="2" type="ORF">NP064_11225</name>
</gene>
<feature type="domain" description="SprT-like" evidence="1">
    <location>
        <begin position="1"/>
        <end position="139"/>
    </location>
</feature>
<evidence type="ECO:0000313" key="2">
    <source>
        <dbReference type="EMBL" id="UUI74372.1"/>
    </source>
</evidence>
<evidence type="ECO:0000313" key="3">
    <source>
        <dbReference type="Proteomes" id="UP001316189"/>
    </source>
</evidence>
<dbReference type="Proteomes" id="UP001316189">
    <property type="component" value="Chromosome"/>
</dbReference>
<proteinExistence type="predicted"/>
<protein>
    <submittedName>
        <fullName evidence="2">SprT-like domain-containing protein</fullName>
    </submittedName>
</protein>
<keyword evidence="3" id="KW-1185">Reference proteome</keyword>
<organism evidence="2 3">
    <name type="scientific">Cellulomonas chengniuliangii</name>
    <dbReference type="NCBI Taxonomy" id="2968084"/>
    <lineage>
        <taxon>Bacteria</taxon>
        <taxon>Bacillati</taxon>
        <taxon>Actinomycetota</taxon>
        <taxon>Actinomycetes</taxon>
        <taxon>Micrococcales</taxon>
        <taxon>Cellulomonadaceae</taxon>
        <taxon>Cellulomonas</taxon>
    </lineage>
</organism>
<dbReference type="SMART" id="SM00731">
    <property type="entry name" value="SprT"/>
    <property type="match status" value="1"/>
</dbReference>
<accession>A0ABY5KV05</accession>
<reference evidence="2 3" key="1">
    <citation type="submission" date="2022-07" db="EMBL/GenBank/DDBJ databases">
        <title>Novel species in genus cellulomonas.</title>
        <authorList>
            <person name="Ye L."/>
        </authorList>
    </citation>
    <scope>NUCLEOTIDE SEQUENCE [LARGE SCALE GENOMIC DNA]</scope>
    <source>
        <strain evidence="3">zg-Y338</strain>
    </source>
</reference>
<dbReference type="InterPro" id="IPR006640">
    <property type="entry name" value="SprT-like_domain"/>
</dbReference>
<dbReference type="Pfam" id="PF10263">
    <property type="entry name" value="SprT-like"/>
    <property type="match status" value="1"/>
</dbReference>